<dbReference type="NCBIfam" id="TIGR01200">
    <property type="entry name" value="GLPGLI"/>
    <property type="match status" value="1"/>
</dbReference>
<evidence type="ECO:0000313" key="1">
    <source>
        <dbReference type="EMBL" id="GGC38186.1"/>
    </source>
</evidence>
<dbReference type="InterPro" id="IPR005901">
    <property type="entry name" value="GLPGLI"/>
</dbReference>
<protein>
    <submittedName>
        <fullName evidence="1">GLPGLI family protein</fullName>
    </submittedName>
</protein>
<dbReference type="EMBL" id="BMEC01000007">
    <property type="protein sequence ID" value="GGC38186.1"/>
    <property type="molecule type" value="Genomic_DNA"/>
</dbReference>
<dbReference type="Proteomes" id="UP000636010">
    <property type="component" value="Unassembled WGS sequence"/>
</dbReference>
<comment type="caution">
    <text evidence="1">The sequence shown here is derived from an EMBL/GenBank/DDBJ whole genome shotgun (WGS) entry which is preliminary data.</text>
</comment>
<name>A0ABQ1MCH3_9BACT</name>
<dbReference type="RefSeq" id="WP_188463774.1">
    <property type="nucleotide sequence ID" value="NZ_BAABHU010000007.1"/>
</dbReference>
<gene>
    <name evidence="1" type="ORF">GCM10011506_24490</name>
</gene>
<evidence type="ECO:0000313" key="2">
    <source>
        <dbReference type="Proteomes" id="UP000636010"/>
    </source>
</evidence>
<keyword evidence="2" id="KW-1185">Reference proteome</keyword>
<proteinExistence type="predicted"/>
<sequence>MKKTIFSLIILCIVGIIFPLSAQKFTGIATYKSSANVQIDMGDKVSKAEQERVQSEISKKMQKEYELHFTTNESTWRNVESLGGAPGKPGATGMDFLMISSNNGGFLYKNIAEKRYERQEDLMGKSFIIKDSLPVYEWQLTNERKQIGAYNCQKAIYSKITEVKKFSTEMEEMEVSIDTIKTEAWFTMDIPVSNGPESYYGLPGLILEVKTGKRVVICTKIVLNPKEEVDIEKPKKGKVMDSKSFHQLSEEKMKEMMKRYSGDGGSIQIEVGG</sequence>
<dbReference type="Pfam" id="PF09697">
    <property type="entry name" value="Porph_ging"/>
    <property type="match status" value="1"/>
</dbReference>
<reference evidence="2" key="1">
    <citation type="journal article" date="2019" name="Int. J. Syst. Evol. Microbiol.">
        <title>The Global Catalogue of Microorganisms (GCM) 10K type strain sequencing project: providing services to taxonomists for standard genome sequencing and annotation.</title>
        <authorList>
            <consortium name="The Broad Institute Genomics Platform"/>
            <consortium name="The Broad Institute Genome Sequencing Center for Infectious Disease"/>
            <person name="Wu L."/>
            <person name="Ma J."/>
        </authorList>
    </citation>
    <scope>NUCLEOTIDE SEQUENCE [LARGE SCALE GENOMIC DNA]</scope>
    <source>
        <strain evidence="2">CGMCC 1.10832</strain>
    </source>
</reference>
<organism evidence="1 2">
    <name type="scientific">Marivirga lumbricoides</name>
    <dbReference type="NCBI Taxonomy" id="1046115"/>
    <lineage>
        <taxon>Bacteria</taxon>
        <taxon>Pseudomonadati</taxon>
        <taxon>Bacteroidota</taxon>
        <taxon>Cytophagia</taxon>
        <taxon>Cytophagales</taxon>
        <taxon>Marivirgaceae</taxon>
        <taxon>Marivirga</taxon>
    </lineage>
</organism>
<accession>A0ABQ1MCH3</accession>